<reference evidence="1 2" key="1">
    <citation type="submission" date="2024-03" db="EMBL/GenBank/DDBJ databases">
        <title>First Report of Pectobacterium brasiliscabiei causing potato scab in china.</title>
        <authorList>
            <person name="Handique U."/>
        </authorList>
    </citation>
    <scope>NUCLEOTIDE SEQUENCE [LARGE SCALE GENOMIC DNA]</scope>
    <source>
        <strain evidence="1 2">ZRIMU1503</strain>
    </source>
</reference>
<feature type="non-terminal residue" evidence="1">
    <location>
        <position position="76"/>
    </location>
</feature>
<comment type="caution">
    <text evidence="1">The sequence shown here is derived from an EMBL/GenBank/DDBJ whole genome shotgun (WGS) entry which is preliminary data.</text>
</comment>
<proteinExistence type="predicted"/>
<protein>
    <recommendedName>
        <fullName evidence="3">Phage tail tape measure protein</fullName>
    </recommendedName>
</protein>
<dbReference type="RefSeq" id="WP_336559502.1">
    <property type="nucleotide sequence ID" value="NZ_JBBAYM010000980.1"/>
</dbReference>
<sequence length="76" mass="7850">GFIQGFAPVIQSCSGLFAALSPIGDALGWVWNGVKAVFDWFGRLFQPVNASAESLQAATSAGTSFGQFVGAALNIL</sequence>
<organism evidence="1 2">
    <name type="scientific">Streptomyces brasiliscabiei</name>
    <dbReference type="NCBI Taxonomy" id="2736302"/>
    <lineage>
        <taxon>Bacteria</taxon>
        <taxon>Bacillati</taxon>
        <taxon>Actinomycetota</taxon>
        <taxon>Actinomycetes</taxon>
        <taxon>Kitasatosporales</taxon>
        <taxon>Streptomycetaceae</taxon>
        <taxon>Streptomyces</taxon>
    </lineage>
</organism>
<evidence type="ECO:0000313" key="1">
    <source>
        <dbReference type="EMBL" id="MEI5617701.1"/>
    </source>
</evidence>
<accession>A0ABU8GWY6</accession>
<dbReference type="EMBL" id="JBBAYM010000980">
    <property type="protein sequence ID" value="MEI5617701.1"/>
    <property type="molecule type" value="Genomic_DNA"/>
</dbReference>
<evidence type="ECO:0000313" key="2">
    <source>
        <dbReference type="Proteomes" id="UP001365781"/>
    </source>
</evidence>
<dbReference type="Proteomes" id="UP001365781">
    <property type="component" value="Unassembled WGS sequence"/>
</dbReference>
<name>A0ABU8GWY6_9ACTN</name>
<keyword evidence="2" id="KW-1185">Reference proteome</keyword>
<feature type="non-terminal residue" evidence="1">
    <location>
        <position position="1"/>
    </location>
</feature>
<evidence type="ECO:0008006" key="3">
    <source>
        <dbReference type="Google" id="ProtNLM"/>
    </source>
</evidence>
<gene>
    <name evidence="1" type="ORF">WB403_52315</name>
</gene>